<evidence type="ECO:0000313" key="2">
    <source>
        <dbReference type="EnsemblMetazoa" id="AALFPA23_018355.P26937"/>
    </source>
</evidence>
<evidence type="ECO:0000259" key="1">
    <source>
        <dbReference type="PROSITE" id="PS50879"/>
    </source>
</evidence>
<reference evidence="3" key="1">
    <citation type="journal article" date="2015" name="Proc. Natl. Acad. Sci. U.S.A.">
        <title>Genome sequence of the Asian Tiger mosquito, Aedes albopictus, reveals insights into its biology, genetics, and evolution.</title>
        <authorList>
            <person name="Chen X.G."/>
            <person name="Jiang X."/>
            <person name="Gu J."/>
            <person name="Xu M."/>
            <person name="Wu Y."/>
            <person name="Deng Y."/>
            <person name="Zhang C."/>
            <person name="Bonizzoni M."/>
            <person name="Dermauw W."/>
            <person name="Vontas J."/>
            <person name="Armbruster P."/>
            <person name="Huang X."/>
            <person name="Yang Y."/>
            <person name="Zhang H."/>
            <person name="He W."/>
            <person name="Peng H."/>
            <person name="Liu Y."/>
            <person name="Wu K."/>
            <person name="Chen J."/>
            <person name="Lirakis M."/>
            <person name="Topalis P."/>
            <person name="Van Leeuwen T."/>
            <person name="Hall A.B."/>
            <person name="Jiang X."/>
            <person name="Thorpe C."/>
            <person name="Mueller R.L."/>
            <person name="Sun C."/>
            <person name="Waterhouse R.M."/>
            <person name="Yan G."/>
            <person name="Tu Z.J."/>
            <person name="Fang X."/>
            <person name="James A.A."/>
        </authorList>
    </citation>
    <scope>NUCLEOTIDE SEQUENCE [LARGE SCALE GENOMIC DNA]</scope>
    <source>
        <strain evidence="3">Foshan</strain>
    </source>
</reference>
<sequence length="454" mass="50029">MQQAVDCVVEWADSVGFKISPKKSNLMHVCFDHTHRPALPPVSIGEHAVKAVREMKLLGLLIDNKLTFIKHAKQVKEKLNTKTCSGAFKTSPVASLLVECGRLPLVHLVAEDLATKAARALERDHLAGGMPVVQLASSQWHDLTSTNLPSLVTRPRLWQRAWDADVPKIDWRMREKCGAGANPAVAQATVTEVAASYADRPQYFTDGSLVQEEVGYGVSGEAISRCGRLPGLCGIFSAEAYALLQACRHANGSQAVVFSDSASCLSALDHGKVGHPWLIEVQQYTNITFVWVPGHAGIPGNEAADVLANQGRHAPQEESSVPLCDVTRWIKRTSRETWDSAWYHNRDAFIRRIKNDTQEWRDVPNSRDQKILTRLRIGHTRLTHGSRFGGNTAYCQGCGQILDVTHILVDCPARELLRAEHGVRGSILEVLVNDRNAEKGVIKLIRALGLYDAI</sequence>
<dbReference type="InterPro" id="IPR002156">
    <property type="entry name" value="RNaseH_domain"/>
</dbReference>
<dbReference type="EnsemblMetazoa" id="AALFPA23_018355.R26937">
    <property type="protein sequence ID" value="AALFPA23_018355.P26937"/>
    <property type="gene ID" value="AALFPA23_018355"/>
</dbReference>
<accession>A0ABM1ZGV9</accession>
<keyword evidence="3" id="KW-1185">Reference proteome</keyword>
<dbReference type="GeneID" id="134290303"/>
<reference evidence="2" key="2">
    <citation type="submission" date="2025-05" db="UniProtKB">
        <authorList>
            <consortium name="EnsemblMetazoa"/>
        </authorList>
    </citation>
    <scope>IDENTIFICATION</scope>
    <source>
        <strain evidence="2">Foshan</strain>
    </source>
</reference>
<dbReference type="RefSeq" id="XP_062713394.1">
    <property type="nucleotide sequence ID" value="XM_062857410.1"/>
</dbReference>
<organism evidence="2 3">
    <name type="scientific">Aedes albopictus</name>
    <name type="common">Asian tiger mosquito</name>
    <name type="synonym">Stegomyia albopicta</name>
    <dbReference type="NCBI Taxonomy" id="7160"/>
    <lineage>
        <taxon>Eukaryota</taxon>
        <taxon>Metazoa</taxon>
        <taxon>Ecdysozoa</taxon>
        <taxon>Arthropoda</taxon>
        <taxon>Hexapoda</taxon>
        <taxon>Insecta</taxon>
        <taxon>Pterygota</taxon>
        <taxon>Neoptera</taxon>
        <taxon>Endopterygota</taxon>
        <taxon>Diptera</taxon>
        <taxon>Nematocera</taxon>
        <taxon>Culicoidea</taxon>
        <taxon>Culicidae</taxon>
        <taxon>Culicinae</taxon>
        <taxon>Aedini</taxon>
        <taxon>Aedes</taxon>
        <taxon>Stegomyia</taxon>
    </lineage>
</organism>
<dbReference type="CDD" id="cd09276">
    <property type="entry name" value="Rnase_HI_RT_non_LTR"/>
    <property type="match status" value="1"/>
</dbReference>
<dbReference type="Proteomes" id="UP000069940">
    <property type="component" value="Unassembled WGS sequence"/>
</dbReference>
<protein>
    <recommendedName>
        <fullName evidence="1">RNase H type-1 domain-containing protein</fullName>
    </recommendedName>
</protein>
<dbReference type="SUPFAM" id="SSF53098">
    <property type="entry name" value="Ribonuclease H-like"/>
    <property type="match status" value="1"/>
</dbReference>
<dbReference type="Gene3D" id="3.30.420.10">
    <property type="entry name" value="Ribonuclease H-like superfamily/Ribonuclease H"/>
    <property type="match status" value="1"/>
</dbReference>
<proteinExistence type="predicted"/>
<dbReference type="Pfam" id="PF00075">
    <property type="entry name" value="RNase_H"/>
    <property type="match status" value="1"/>
</dbReference>
<dbReference type="PROSITE" id="PS50879">
    <property type="entry name" value="RNASE_H_1"/>
    <property type="match status" value="1"/>
</dbReference>
<evidence type="ECO:0000313" key="3">
    <source>
        <dbReference type="Proteomes" id="UP000069940"/>
    </source>
</evidence>
<dbReference type="InterPro" id="IPR012337">
    <property type="entry name" value="RNaseH-like_sf"/>
</dbReference>
<name>A0ABM1ZGV9_AEDAL</name>
<dbReference type="InterPro" id="IPR036397">
    <property type="entry name" value="RNaseH_sf"/>
</dbReference>
<feature type="domain" description="RNase H type-1" evidence="1">
    <location>
        <begin position="197"/>
        <end position="313"/>
    </location>
</feature>